<dbReference type="Proteomes" id="UP000184330">
    <property type="component" value="Unassembled WGS sequence"/>
</dbReference>
<feature type="domain" description="DUF7587" evidence="1">
    <location>
        <begin position="11"/>
        <end position="156"/>
    </location>
</feature>
<dbReference type="EMBL" id="FJOG01000002">
    <property type="protein sequence ID" value="CZR52080.1"/>
    <property type="molecule type" value="Genomic_DNA"/>
</dbReference>
<dbReference type="AlphaFoldDB" id="A0A1L7WH29"/>
<dbReference type="InterPro" id="IPR056009">
    <property type="entry name" value="DUF7587"/>
</dbReference>
<evidence type="ECO:0000259" key="1">
    <source>
        <dbReference type="Pfam" id="PF24494"/>
    </source>
</evidence>
<evidence type="ECO:0000313" key="2">
    <source>
        <dbReference type="EMBL" id="CZR52080.1"/>
    </source>
</evidence>
<reference evidence="2 3" key="1">
    <citation type="submission" date="2016-03" db="EMBL/GenBank/DDBJ databases">
        <authorList>
            <person name="Ploux O."/>
        </authorList>
    </citation>
    <scope>NUCLEOTIDE SEQUENCE [LARGE SCALE GENOMIC DNA]</scope>
    <source>
        <strain evidence="2 3">UAMH 11012</strain>
    </source>
</reference>
<evidence type="ECO:0000313" key="3">
    <source>
        <dbReference type="Proteomes" id="UP000184330"/>
    </source>
</evidence>
<keyword evidence="3" id="KW-1185">Reference proteome</keyword>
<sequence length="204" mass="23744">MDEYVCSTWDLPNKLYRVHYPGSRTTFTSQHGFTASDVTKVFRSGELSDFKSALEKQFTWGCRDPLPFISLFSDKRHAENWGRKEPWSEHKDSEGNWALHVVNGVELRRTTHIFRLSDLVKKLSLKVPESARQHIQGAFICLHRIPASAIVESRSPAEIEHGKYTDVDIDTWDYLGDYGDNDSDREMLQENYNTIFEKNIEDNW</sequence>
<dbReference type="STRING" id="576137.A0A1L7WH29"/>
<gene>
    <name evidence="2" type="ORF">PAC_01957</name>
</gene>
<accession>A0A1L7WH29</accession>
<dbReference type="PANTHER" id="PTHR40781:SF1">
    <property type="match status" value="1"/>
</dbReference>
<dbReference type="Pfam" id="PF24494">
    <property type="entry name" value="DUF7587"/>
    <property type="match status" value="1"/>
</dbReference>
<proteinExistence type="predicted"/>
<dbReference type="PANTHER" id="PTHR40781">
    <property type="match status" value="1"/>
</dbReference>
<protein>
    <recommendedName>
        <fullName evidence="1">DUF7587 domain-containing protein</fullName>
    </recommendedName>
</protein>
<organism evidence="2 3">
    <name type="scientific">Phialocephala subalpina</name>
    <dbReference type="NCBI Taxonomy" id="576137"/>
    <lineage>
        <taxon>Eukaryota</taxon>
        <taxon>Fungi</taxon>
        <taxon>Dikarya</taxon>
        <taxon>Ascomycota</taxon>
        <taxon>Pezizomycotina</taxon>
        <taxon>Leotiomycetes</taxon>
        <taxon>Helotiales</taxon>
        <taxon>Mollisiaceae</taxon>
        <taxon>Phialocephala</taxon>
        <taxon>Phialocephala fortinii species complex</taxon>
    </lineage>
</organism>
<dbReference type="OrthoDB" id="88561at2759"/>
<name>A0A1L7WH29_9HELO</name>